<evidence type="ECO:0000313" key="1">
    <source>
        <dbReference type="EMBL" id="KYN13106.1"/>
    </source>
</evidence>
<accession>A0A151IXS6</accession>
<evidence type="ECO:0000313" key="2">
    <source>
        <dbReference type="Proteomes" id="UP000078492"/>
    </source>
</evidence>
<dbReference type="AlphaFoldDB" id="A0A151IXS6"/>
<proteinExistence type="predicted"/>
<sequence length="574" mass="68046">SFCYVCGKVTFRKVRRSFNENLRKIYEKCFNLHTKNVKQEWVPESICNSCRKMLVNWNKTKEDKDIKFSKPMLWEKPKSKDDCYFRVTDIKGFNVTNKHKIVYANIESVQKLGEKEEKANELDTFARMSIDSDDNGNINEDRDDVEIVDKDENEDELYAPSVQKLKQPETSTQEELNDLVRDLGLPKDGAEFLASYFKKKNMLSNDAKVSFYRDREKSFRKYFAEENTEDGKLVYCNNIDGLMEELKPDIYKDEEWRLFIDSSKRSLKAILLHNTNLYASVPIAHSTQMKEKYDCLKLILDKIDYSSRNWLVFCGDLKVLCMLFGQQQGFTKTPCHLCIWDSRDREKHYTNYKWPERKSLEIGKNNIIEEPLLDPKKVLLPPLHIKLGLMKQFVKAVNKDSKCFEYLGKQFPHISDAKLKEGIFDGPQIRKMLNDKKFITTVTGKEKAAWLSFQEVTENFLENHKSNNYKQIVSKMVQNFGKMGCLMNLKMHFLHNHIDQFPGNLGDYSEEQSERFHQDIKEMERRYQGRWDVNMMADYCWTLKRDCKNRGIKRKRNPLHRSFENKRVRYHTKK</sequence>
<dbReference type="Proteomes" id="UP000078492">
    <property type="component" value="Unassembled WGS sequence"/>
</dbReference>
<dbReference type="STRING" id="471704.A0A151IXS6"/>
<reference evidence="1 2" key="1">
    <citation type="submission" date="2015-09" db="EMBL/GenBank/DDBJ databases">
        <title>Trachymyrmex cornetzi WGS genome.</title>
        <authorList>
            <person name="Nygaard S."/>
            <person name="Hu H."/>
            <person name="Boomsma J."/>
            <person name="Zhang G."/>
        </authorList>
    </citation>
    <scope>NUCLEOTIDE SEQUENCE [LARGE SCALE GENOMIC DNA]</scope>
    <source>
        <strain evidence="1">Tcor2-1</strain>
        <tissue evidence="1">Whole body</tissue>
    </source>
</reference>
<protein>
    <submittedName>
        <fullName evidence="1">Uncharacterized protein</fullName>
    </submittedName>
</protein>
<dbReference type="PANTHER" id="PTHR46114:SF1">
    <property type="entry name" value="ZAD DOMAIN-CONTAINING PROTEIN"/>
    <property type="match status" value="1"/>
</dbReference>
<dbReference type="EMBL" id="KQ980792">
    <property type="protein sequence ID" value="KYN13106.1"/>
    <property type="molecule type" value="Genomic_DNA"/>
</dbReference>
<dbReference type="PANTHER" id="PTHR46114">
    <property type="entry name" value="APPLE DOMAIN-CONTAINING PROTEIN"/>
    <property type="match status" value="1"/>
</dbReference>
<feature type="non-terminal residue" evidence="1">
    <location>
        <position position="1"/>
    </location>
</feature>
<keyword evidence="2" id="KW-1185">Reference proteome</keyword>
<organism evidence="1 2">
    <name type="scientific">Trachymyrmex cornetzi</name>
    <dbReference type="NCBI Taxonomy" id="471704"/>
    <lineage>
        <taxon>Eukaryota</taxon>
        <taxon>Metazoa</taxon>
        <taxon>Ecdysozoa</taxon>
        <taxon>Arthropoda</taxon>
        <taxon>Hexapoda</taxon>
        <taxon>Insecta</taxon>
        <taxon>Pterygota</taxon>
        <taxon>Neoptera</taxon>
        <taxon>Endopterygota</taxon>
        <taxon>Hymenoptera</taxon>
        <taxon>Apocrita</taxon>
        <taxon>Aculeata</taxon>
        <taxon>Formicoidea</taxon>
        <taxon>Formicidae</taxon>
        <taxon>Myrmicinae</taxon>
        <taxon>Trachymyrmex</taxon>
    </lineage>
</organism>
<name>A0A151IXS6_9HYME</name>
<gene>
    <name evidence="1" type="ORF">ALC57_14713</name>
</gene>